<protein>
    <submittedName>
        <fullName evidence="1">Uncharacterized protein</fullName>
    </submittedName>
</protein>
<dbReference type="EMBL" id="JAMKOV010000177">
    <property type="protein sequence ID" value="KAI8033156.1"/>
    <property type="molecule type" value="Genomic_DNA"/>
</dbReference>
<dbReference type="AlphaFoldDB" id="A0A9Q0BIH3"/>
<dbReference type="Proteomes" id="UP001059596">
    <property type="component" value="Unassembled WGS sequence"/>
</dbReference>
<organism evidence="1 2">
    <name type="scientific">Drosophila gunungcola</name>
    <name type="common">fruit fly</name>
    <dbReference type="NCBI Taxonomy" id="103775"/>
    <lineage>
        <taxon>Eukaryota</taxon>
        <taxon>Metazoa</taxon>
        <taxon>Ecdysozoa</taxon>
        <taxon>Arthropoda</taxon>
        <taxon>Hexapoda</taxon>
        <taxon>Insecta</taxon>
        <taxon>Pterygota</taxon>
        <taxon>Neoptera</taxon>
        <taxon>Endopterygota</taxon>
        <taxon>Diptera</taxon>
        <taxon>Brachycera</taxon>
        <taxon>Muscomorpha</taxon>
        <taxon>Ephydroidea</taxon>
        <taxon>Drosophilidae</taxon>
        <taxon>Drosophila</taxon>
        <taxon>Sophophora</taxon>
    </lineage>
</organism>
<keyword evidence="2" id="KW-1185">Reference proteome</keyword>
<name>A0A9Q0BIH3_9MUSC</name>
<reference evidence="1" key="1">
    <citation type="journal article" date="2023" name="Genome Biol. Evol.">
        <title>Long-read-based Genome Assembly of Drosophila gunungcola Reveals Fewer Chemosensory Genes in Flower-breeding Species.</title>
        <authorList>
            <person name="Negi A."/>
            <person name="Liao B.Y."/>
            <person name="Yeh S.D."/>
        </authorList>
    </citation>
    <scope>NUCLEOTIDE SEQUENCE</scope>
    <source>
        <strain evidence="1">Sukarami</strain>
    </source>
</reference>
<sequence>MDTRRWSIGGLPAQGSQCAAAQSAHTVQGACADAVTRAIQLQSQLLSLVNGHGHGFLQSLLCLLSLALDTQHCNDHHNDHNRSGRQRDHEPCLPIEGLVLQVTVFQVQFRGRQDRVLGVHGKRNAVPIVGNHPECVRRRGHQNVIADRKVLHHALSCLLDFRPAGVVCD</sequence>
<gene>
    <name evidence="1" type="ORF">M5D96_014086</name>
</gene>
<evidence type="ECO:0000313" key="1">
    <source>
        <dbReference type="EMBL" id="KAI8033156.1"/>
    </source>
</evidence>
<accession>A0A9Q0BIH3</accession>
<evidence type="ECO:0000313" key="2">
    <source>
        <dbReference type="Proteomes" id="UP001059596"/>
    </source>
</evidence>
<comment type="caution">
    <text evidence="1">The sequence shown here is derived from an EMBL/GenBank/DDBJ whole genome shotgun (WGS) entry which is preliminary data.</text>
</comment>
<proteinExistence type="predicted"/>